<protein>
    <submittedName>
        <fullName evidence="2">Uncharacterized protein</fullName>
    </submittedName>
</protein>
<dbReference type="OrthoDB" id="1376385at2"/>
<organism evidence="2 3">
    <name type="scientific">Flavobacterium aquicola</name>
    <dbReference type="NCBI Taxonomy" id="1682742"/>
    <lineage>
        <taxon>Bacteria</taxon>
        <taxon>Pseudomonadati</taxon>
        <taxon>Bacteroidota</taxon>
        <taxon>Flavobacteriia</taxon>
        <taxon>Flavobacteriales</taxon>
        <taxon>Flavobacteriaceae</taxon>
        <taxon>Flavobacterium</taxon>
    </lineage>
</organism>
<dbReference type="Proteomes" id="UP000257136">
    <property type="component" value="Unassembled WGS sequence"/>
</dbReference>
<keyword evidence="1" id="KW-0732">Signal</keyword>
<keyword evidence="3" id="KW-1185">Reference proteome</keyword>
<dbReference type="EMBL" id="QUNI01000006">
    <property type="protein sequence ID" value="REG98541.1"/>
    <property type="molecule type" value="Genomic_DNA"/>
</dbReference>
<sequence length="121" mass="13692">MSKIFKTVQNNNSFLFVVVLFAFLSSTTVFGQNESLKVSTEEVTTNHDNVVIETPVKDSNSAMINSNVNFILWFMGTKEDMGRNFSQENLYSKKSFMTSGREPNHLLVKTLLKKALNIKSC</sequence>
<evidence type="ECO:0000313" key="2">
    <source>
        <dbReference type="EMBL" id="REG98541.1"/>
    </source>
</evidence>
<reference evidence="2 3" key="1">
    <citation type="submission" date="2018-08" db="EMBL/GenBank/DDBJ databases">
        <title>Genomic Encyclopedia of Archaeal and Bacterial Type Strains, Phase II (KMG-II): from individual species to whole genera.</title>
        <authorList>
            <person name="Goeker M."/>
        </authorList>
    </citation>
    <scope>NUCLEOTIDE SEQUENCE [LARGE SCALE GENOMIC DNA]</scope>
    <source>
        <strain evidence="2 3">DSM 100880</strain>
    </source>
</reference>
<name>A0A3E0EK37_9FLAO</name>
<feature type="chain" id="PRO_5017555500" evidence="1">
    <location>
        <begin position="32"/>
        <end position="121"/>
    </location>
</feature>
<gene>
    <name evidence="2" type="ORF">C8P67_106142</name>
</gene>
<proteinExistence type="predicted"/>
<evidence type="ECO:0000313" key="3">
    <source>
        <dbReference type="Proteomes" id="UP000257136"/>
    </source>
</evidence>
<evidence type="ECO:0000256" key="1">
    <source>
        <dbReference type="SAM" id="SignalP"/>
    </source>
</evidence>
<comment type="caution">
    <text evidence="2">The sequence shown here is derived from an EMBL/GenBank/DDBJ whole genome shotgun (WGS) entry which is preliminary data.</text>
</comment>
<dbReference type="AlphaFoldDB" id="A0A3E0EK37"/>
<dbReference type="RefSeq" id="WP_115813434.1">
    <property type="nucleotide sequence ID" value="NZ_QUNI01000006.1"/>
</dbReference>
<feature type="signal peptide" evidence="1">
    <location>
        <begin position="1"/>
        <end position="31"/>
    </location>
</feature>
<accession>A0A3E0EK37</accession>